<accession>A0A9W9YWY7</accession>
<dbReference type="PANTHER" id="PTHR35578">
    <property type="entry name" value="PROLINE-RICH TRANSMEMBRANE PROTEIN 4-RELATED"/>
    <property type="match status" value="1"/>
</dbReference>
<feature type="chain" id="PRO_5040885389" description="Proline-rich transmembrane protein 3/4 domain-containing protein" evidence="9">
    <location>
        <begin position="22"/>
        <end position="216"/>
    </location>
</feature>
<reference evidence="11" key="1">
    <citation type="submission" date="2023-01" db="EMBL/GenBank/DDBJ databases">
        <title>Genome assembly of the deep-sea coral Lophelia pertusa.</title>
        <authorList>
            <person name="Herrera S."/>
            <person name="Cordes E."/>
        </authorList>
    </citation>
    <scope>NUCLEOTIDE SEQUENCE</scope>
    <source>
        <strain evidence="11">USNM1676648</strain>
        <tissue evidence="11">Polyp</tissue>
    </source>
</reference>
<organism evidence="11 12">
    <name type="scientific">Desmophyllum pertusum</name>
    <dbReference type="NCBI Taxonomy" id="174260"/>
    <lineage>
        <taxon>Eukaryota</taxon>
        <taxon>Metazoa</taxon>
        <taxon>Cnidaria</taxon>
        <taxon>Anthozoa</taxon>
        <taxon>Hexacorallia</taxon>
        <taxon>Scleractinia</taxon>
        <taxon>Caryophylliina</taxon>
        <taxon>Caryophylliidae</taxon>
        <taxon>Desmophyllum</taxon>
    </lineage>
</organism>
<sequence length="216" mass="23936">MALILSAFSILLLILLETTKTSLAPPRLQSIWVLLSITAVLTAVMLTFNLLVLYADREFWYFVSYLSLFTWGTLICVGYVIAGYRMWRNLKSSRQVGKSTGERRLKNITMLVFLAPCITAASLILNVCLAASDFGIFAHLNVTERTIWSRYAIMFLLRSCEFAIVVLIFGIVIRTKSGKSSVDDAPTVQLGTFAAGETPATKENCEDAAEDGNTEQ</sequence>
<dbReference type="InterPro" id="IPR059081">
    <property type="entry name" value="PRRT3-4"/>
</dbReference>
<keyword evidence="3 8" id="KW-0812">Transmembrane</keyword>
<keyword evidence="4 9" id="KW-0732">Signal</keyword>
<evidence type="ECO:0000256" key="2">
    <source>
        <dbReference type="ARBA" id="ARBA00022553"/>
    </source>
</evidence>
<dbReference type="AlphaFoldDB" id="A0A9W9YWY7"/>
<evidence type="ECO:0000256" key="7">
    <source>
        <dbReference type="SAM" id="MobiDB-lite"/>
    </source>
</evidence>
<evidence type="ECO:0000256" key="9">
    <source>
        <dbReference type="SAM" id="SignalP"/>
    </source>
</evidence>
<protein>
    <recommendedName>
        <fullName evidence="10">Proline-rich transmembrane protein 3/4 domain-containing protein</fullName>
    </recommendedName>
</protein>
<comment type="caution">
    <text evidence="11">The sequence shown here is derived from an EMBL/GenBank/DDBJ whole genome shotgun (WGS) entry which is preliminary data.</text>
</comment>
<name>A0A9W9YWY7_9CNID</name>
<feature type="transmembrane region" description="Helical" evidence="8">
    <location>
        <begin position="31"/>
        <end position="52"/>
    </location>
</feature>
<dbReference type="InterPro" id="IPR052836">
    <property type="entry name" value="PRRT_domain-containing"/>
</dbReference>
<evidence type="ECO:0000259" key="10">
    <source>
        <dbReference type="Pfam" id="PF25987"/>
    </source>
</evidence>
<dbReference type="Proteomes" id="UP001163046">
    <property type="component" value="Unassembled WGS sequence"/>
</dbReference>
<feature type="transmembrane region" description="Helical" evidence="8">
    <location>
        <begin position="108"/>
        <end position="131"/>
    </location>
</feature>
<feature type="domain" description="Proline-rich transmembrane protein 3/4" evidence="10">
    <location>
        <begin position="2"/>
        <end position="168"/>
    </location>
</feature>
<keyword evidence="6 8" id="KW-0472">Membrane</keyword>
<evidence type="ECO:0000256" key="6">
    <source>
        <dbReference type="ARBA" id="ARBA00023136"/>
    </source>
</evidence>
<gene>
    <name evidence="11" type="ORF">OS493_028971</name>
</gene>
<evidence type="ECO:0000256" key="5">
    <source>
        <dbReference type="ARBA" id="ARBA00022989"/>
    </source>
</evidence>
<dbReference type="Pfam" id="PF25987">
    <property type="entry name" value="PRRT3"/>
    <property type="match status" value="1"/>
</dbReference>
<feature type="transmembrane region" description="Helical" evidence="8">
    <location>
        <begin position="151"/>
        <end position="173"/>
    </location>
</feature>
<evidence type="ECO:0000256" key="4">
    <source>
        <dbReference type="ARBA" id="ARBA00022729"/>
    </source>
</evidence>
<evidence type="ECO:0000256" key="3">
    <source>
        <dbReference type="ARBA" id="ARBA00022692"/>
    </source>
</evidence>
<feature type="transmembrane region" description="Helical" evidence="8">
    <location>
        <begin position="59"/>
        <end position="82"/>
    </location>
</feature>
<keyword evidence="12" id="KW-1185">Reference proteome</keyword>
<comment type="subcellular location">
    <subcellularLocation>
        <location evidence="1">Membrane</location>
        <topology evidence="1">Multi-pass membrane protein</topology>
    </subcellularLocation>
</comment>
<evidence type="ECO:0000256" key="8">
    <source>
        <dbReference type="SAM" id="Phobius"/>
    </source>
</evidence>
<evidence type="ECO:0000313" key="11">
    <source>
        <dbReference type="EMBL" id="KAJ7370900.1"/>
    </source>
</evidence>
<dbReference type="OrthoDB" id="5966548at2759"/>
<proteinExistence type="predicted"/>
<evidence type="ECO:0000256" key="1">
    <source>
        <dbReference type="ARBA" id="ARBA00004141"/>
    </source>
</evidence>
<keyword evidence="5 8" id="KW-1133">Transmembrane helix</keyword>
<dbReference type="PANTHER" id="PTHR35578:SF6">
    <property type="entry name" value="PROLINE-RICH TRANSMEMBRANE PROTEIN 4"/>
    <property type="match status" value="1"/>
</dbReference>
<keyword evidence="2" id="KW-0597">Phosphoprotein</keyword>
<feature type="compositionally biased region" description="Acidic residues" evidence="7">
    <location>
        <begin position="206"/>
        <end position="216"/>
    </location>
</feature>
<feature type="signal peptide" evidence="9">
    <location>
        <begin position="1"/>
        <end position="21"/>
    </location>
</feature>
<evidence type="ECO:0000313" key="12">
    <source>
        <dbReference type="Proteomes" id="UP001163046"/>
    </source>
</evidence>
<feature type="region of interest" description="Disordered" evidence="7">
    <location>
        <begin position="193"/>
        <end position="216"/>
    </location>
</feature>
<dbReference type="EMBL" id="MU826854">
    <property type="protein sequence ID" value="KAJ7370900.1"/>
    <property type="molecule type" value="Genomic_DNA"/>
</dbReference>